<proteinExistence type="predicted"/>
<dbReference type="EMBL" id="CAVLEF010000279">
    <property type="protein sequence ID" value="CAK1555012.1"/>
    <property type="molecule type" value="Genomic_DNA"/>
</dbReference>
<protein>
    <submittedName>
        <fullName evidence="2">Uncharacterized protein</fullName>
    </submittedName>
</protein>
<feature type="compositionally biased region" description="Low complexity" evidence="1">
    <location>
        <begin position="9"/>
        <end position="19"/>
    </location>
</feature>
<feature type="compositionally biased region" description="Low complexity" evidence="1">
    <location>
        <begin position="130"/>
        <end position="148"/>
    </location>
</feature>
<sequence>MDACGVTPSESSSSESSPLHSRHDDDSSSPSPHLSIRSSIVGSSPADSSSSDGPPAPRFPFPTHFPMYPHLHPMKSCFPNAVPPGPTFLPRSRFISSLLASKPLPRRAPTRPRSSSQSPQPPEVSVEGFLSTPPLSVASTLSSLSPLSLTPPPSPSRNAALSCFRPRQIKSSKSEPLLSRLDLPSSSLSTSFSPSIKPLPTHKSLKKSVSELNLNN</sequence>
<accession>A0AAV1JZN7</accession>
<evidence type="ECO:0000256" key="1">
    <source>
        <dbReference type="SAM" id="MobiDB-lite"/>
    </source>
</evidence>
<feature type="compositionally biased region" description="Low complexity" evidence="1">
    <location>
        <begin position="174"/>
        <end position="195"/>
    </location>
</feature>
<evidence type="ECO:0000313" key="2">
    <source>
        <dbReference type="EMBL" id="CAK1555012.1"/>
    </source>
</evidence>
<keyword evidence="3" id="KW-1185">Reference proteome</keyword>
<feature type="region of interest" description="Disordered" evidence="1">
    <location>
        <begin position="99"/>
        <end position="216"/>
    </location>
</feature>
<gene>
    <name evidence="2" type="ORF">LNINA_LOCUS13856</name>
</gene>
<feature type="region of interest" description="Disordered" evidence="1">
    <location>
        <begin position="1"/>
        <end position="65"/>
    </location>
</feature>
<dbReference type="AlphaFoldDB" id="A0AAV1JZN7"/>
<comment type="caution">
    <text evidence="2">The sequence shown here is derived from an EMBL/GenBank/DDBJ whole genome shotgun (WGS) entry which is preliminary data.</text>
</comment>
<feature type="compositionally biased region" description="Low complexity" evidence="1">
    <location>
        <begin position="28"/>
        <end position="53"/>
    </location>
</feature>
<organism evidence="2 3">
    <name type="scientific">Leptosia nina</name>
    <dbReference type="NCBI Taxonomy" id="320188"/>
    <lineage>
        <taxon>Eukaryota</taxon>
        <taxon>Metazoa</taxon>
        <taxon>Ecdysozoa</taxon>
        <taxon>Arthropoda</taxon>
        <taxon>Hexapoda</taxon>
        <taxon>Insecta</taxon>
        <taxon>Pterygota</taxon>
        <taxon>Neoptera</taxon>
        <taxon>Endopterygota</taxon>
        <taxon>Lepidoptera</taxon>
        <taxon>Glossata</taxon>
        <taxon>Ditrysia</taxon>
        <taxon>Papilionoidea</taxon>
        <taxon>Pieridae</taxon>
        <taxon>Pierinae</taxon>
        <taxon>Leptosia</taxon>
    </lineage>
</organism>
<evidence type="ECO:0000313" key="3">
    <source>
        <dbReference type="Proteomes" id="UP001497472"/>
    </source>
</evidence>
<reference evidence="2 3" key="1">
    <citation type="submission" date="2023-11" db="EMBL/GenBank/DDBJ databases">
        <authorList>
            <person name="Okamura Y."/>
        </authorList>
    </citation>
    <scope>NUCLEOTIDE SEQUENCE [LARGE SCALE GENOMIC DNA]</scope>
</reference>
<dbReference type="Proteomes" id="UP001497472">
    <property type="component" value="Unassembled WGS sequence"/>
</dbReference>
<name>A0AAV1JZN7_9NEOP</name>